<name>A0A3N8R1D5_9BURK</name>
<dbReference type="RefSeq" id="WP_124581834.1">
    <property type="nucleotide sequence ID" value="NZ_QTQV01000014.1"/>
</dbReference>
<evidence type="ECO:0000256" key="1">
    <source>
        <dbReference type="SAM" id="MobiDB-lite"/>
    </source>
</evidence>
<proteinExistence type="predicted"/>
<dbReference type="InterPro" id="IPR007555">
    <property type="entry name" value="DUF499"/>
</dbReference>
<reference evidence="2 3" key="1">
    <citation type="submission" date="2018-08" db="EMBL/GenBank/DDBJ databases">
        <title>Comparative analysis of Burkholderia isolates from Puerto Rico.</title>
        <authorList>
            <person name="Hall C."/>
            <person name="Sahl J."/>
            <person name="Wagner D."/>
        </authorList>
    </citation>
    <scope>NUCLEOTIDE SEQUENCE [LARGE SCALE GENOMIC DNA]</scope>
    <source>
        <strain evidence="2 3">Bp9025</strain>
    </source>
</reference>
<gene>
    <name evidence="2" type="ORF">DF051_23005</name>
</gene>
<organism evidence="2 3">
    <name type="scientific">Burkholderia contaminans</name>
    <dbReference type="NCBI Taxonomy" id="488447"/>
    <lineage>
        <taxon>Bacteria</taxon>
        <taxon>Pseudomonadati</taxon>
        <taxon>Pseudomonadota</taxon>
        <taxon>Betaproteobacteria</taxon>
        <taxon>Burkholderiales</taxon>
        <taxon>Burkholderiaceae</taxon>
        <taxon>Burkholderia</taxon>
        <taxon>Burkholderia cepacia complex</taxon>
    </lineage>
</organism>
<evidence type="ECO:0000313" key="3">
    <source>
        <dbReference type="Proteomes" id="UP000277921"/>
    </source>
</evidence>
<evidence type="ECO:0000313" key="2">
    <source>
        <dbReference type="EMBL" id="RQT12103.1"/>
    </source>
</evidence>
<protein>
    <submittedName>
        <fullName evidence="2">DUF499 domain-containing protein</fullName>
    </submittedName>
</protein>
<dbReference type="AlphaFoldDB" id="A0A3N8R1D5"/>
<dbReference type="EMBL" id="QTQV01000014">
    <property type="protein sequence ID" value="RQT12103.1"/>
    <property type="molecule type" value="Genomic_DNA"/>
</dbReference>
<feature type="region of interest" description="Disordered" evidence="1">
    <location>
        <begin position="819"/>
        <end position="869"/>
    </location>
</feature>
<feature type="compositionally biased region" description="Low complexity" evidence="1">
    <location>
        <begin position="835"/>
        <end position="848"/>
    </location>
</feature>
<sequence>MTDNLFAICEPRADVLKGALRESDFAADLAQVLKGDAPDEYKLPALFFANTYPTKGLKNVLKLVALRVLGRAEQVGAIFRLDTQFGGGKTHTLIALAHAMQGLQSVPNADEFLEAALRPSSPVRIAAFDGENADPANGRRLGDDIRAHTPWGELAYALGGAEGYRLVEASDREGIAPGADTLRELIGGEPALILVDEIAPYLRKVSGRNVQRAAEQLAAFLTALMKAVESSPQAALIFTLAVGRDGKATDAYARETQEIAAFFAEAESVAARKATVIDPTEDDETVKVICRRLFSHIDHDKAEQVITQYKALWDGNREQLPPAPAQDRRMDEFRAGYPLHPELVKVLTQKTGTLGNFQRVRGMLRLLARTVARLWELQPADAYAIQTQHIDLGFEPIRLELITRLKQDIYVPAIKGEIAAVDTTPALAEQLDAGPFRGLPTYGSYVARCVFMHTLAFNETLRGLNVEELRYAILGPGTDIAFIDDARKRFVTDSAYLDDRPGAPLRFLAEANLTQIIRREETNTDRDEVRTRLNSYIRDLFAGSNLNLVPFASGPHDVADDDGSGRPYLVMLGYDAVQVYSDAVRIEPLVERIYLHKGGGNDWRHNRNNLIFLVADAAGTPNMKAKMLRNIALETLRQTDKLKDLADYQVDKLRELHERSKQELAVAVQQCFRHIFYPSRNRIDGASCDLAHTVVDIQTASDRPGDGQRQVVTQLQNVSKLRLPTDQPDSPVYVRDRTPLKKGQITTAALRTEFRQDPSLPMLVGDDVFIKGIRLGIDQDVFVYQSGELLRGKGDPHAEIKVDEQSFLYTTAYARDNNIWPRPAPTLPAGGSGGSENSSASSIGASTSPVGHRSTGAGTPPSTVRPPNSVEAEDVLKAALTQVFEKAQHNKIQALATMTIKPFDKGDSLKLMPLVKSVPNAQKRVELEASFETAAGSTAEFEFRGDIDDAIVLKDYLEPQFRAASDSDASVTFILCFEPPLQVQSASADGLIQRLTRLVSTSAQVIATGMDA</sequence>
<dbReference type="Proteomes" id="UP000277921">
    <property type="component" value="Unassembled WGS sequence"/>
</dbReference>
<dbReference type="Pfam" id="PF04465">
    <property type="entry name" value="DUF499"/>
    <property type="match status" value="1"/>
</dbReference>
<feature type="compositionally biased region" description="Polar residues" evidence="1">
    <location>
        <begin position="856"/>
        <end position="866"/>
    </location>
</feature>
<accession>A0A3N8R1D5</accession>
<comment type="caution">
    <text evidence="2">The sequence shown here is derived from an EMBL/GenBank/DDBJ whole genome shotgun (WGS) entry which is preliminary data.</text>
</comment>